<reference evidence="1 2" key="1">
    <citation type="submission" date="2016-04" db="EMBL/GenBank/DDBJ databases">
        <title>Acidithiobacillus ferrooxidans genome sequencing and assembly.</title>
        <authorList>
            <person name="Zhou Z."/>
        </authorList>
    </citation>
    <scope>NUCLEOTIDE SEQUENCE [LARGE SCALE GENOMIC DNA]</scope>
    <source>
        <strain evidence="1 2">BY0502</strain>
    </source>
</reference>
<gene>
    <name evidence="1" type="ORF">A4H96_01260</name>
</gene>
<evidence type="ECO:0000313" key="1">
    <source>
        <dbReference type="EMBL" id="OAP93216.1"/>
    </source>
</evidence>
<sequence length="205" mass="22465">MLEISTNGIRAHAPWYLSAAGKLLAAGLLARQSNMEGVLSSISSGKDLYDREKILKNLGDRAYLQSVTRLNGYVFAIIAPNVAVSVVAKAKKGEEKEAKAVEEAVVWHQSGPNLLWEKIVDMTDVPMLNAWAEYILKVLRNEWLLNQIRSAHGLPPVAAKRITTATLEGTDCGWQGALVCLQEGDIKVVVMDGLEKKELDPYASH</sequence>
<proteinExistence type="predicted"/>
<dbReference type="RefSeq" id="WP_064217904.1">
    <property type="nucleotide sequence ID" value="NZ_LVXZ01000013.1"/>
</dbReference>
<dbReference type="EMBL" id="LVXZ01000013">
    <property type="protein sequence ID" value="OAP93216.1"/>
    <property type="molecule type" value="Genomic_DNA"/>
</dbReference>
<protein>
    <submittedName>
        <fullName evidence="1">Uncharacterized protein</fullName>
    </submittedName>
</protein>
<organism evidence="1 2">
    <name type="scientific">Acidithiobacillus ferrooxidans</name>
    <name type="common">Thiobacillus ferrooxidans</name>
    <dbReference type="NCBI Taxonomy" id="920"/>
    <lineage>
        <taxon>Bacteria</taxon>
        <taxon>Pseudomonadati</taxon>
        <taxon>Pseudomonadota</taxon>
        <taxon>Acidithiobacillia</taxon>
        <taxon>Acidithiobacillales</taxon>
        <taxon>Acidithiobacillaceae</taxon>
        <taxon>Acidithiobacillus</taxon>
    </lineage>
</organism>
<dbReference type="OrthoDB" id="9983468at2"/>
<name>A0A179BN96_ACIFR</name>
<accession>A0A179BN96</accession>
<evidence type="ECO:0000313" key="2">
    <source>
        <dbReference type="Proteomes" id="UP000078302"/>
    </source>
</evidence>
<keyword evidence="2" id="KW-1185">Reference proteome</keyword>
<comment type="caution">
    <text evidence="1">The sequence shown here is derived from an EMBL/GenBank/DDBJ whole genome shotgun (WGS) entry which is preliminary data.</text>
</comment>
<dbReference type="Proteomes" id="UP000078302">
    <property type="component" value="Unassembled WGS sequence"/>
</dbReference>
<dbReference type="AlphaFoldDB" id="A0A179BN96"/>